<evidence type="ECO:0000256" key="4">
    <source>
        <dbReference type="ARBA" id="ARBA00022679"/>
    </source>
</evidence>
<evidence type="ECO:0000259" key="7">
    <source>
        <dbReference type="Pfam" id="PF00155"/>
    </source>
</evidence>
<dbReference type="PROSITE" id="PS00599">
    <property type="entry name" value="AA_TRANSFER_CLASS_2"/>
    <property type="match status" value="1"/>
</dbReference>
<reference evidence="8 9" key="1">
    <citation type="journal article" date="2018" name="J. Microbiol.">
        <title>Leifsonia flava sp. nov., a novel actinobacterium isolated from the rhizosphere of Aquilegia viridiflora.</title>
        <authorList>
            <person name="Cai Y."/>
            <person name="Tao W.Z."/>
            <person name="Ma Y.J."/>
            <person name="Cheng J."/>
            <person name="Zhang M.Y."/>
            <person name="Zhang Y.X."/>
        </authorList>
    </citation>
    <scope>NUCLEOTIDE SEQUENCE [LARGE SCALE GENOMIC DNA]</scope>
    <source>
        <strain evidence="8 9">SYP-B2174</strain>
    </source>
</reference>
<dbReference type="AlphaFoldDB" id="A0A4Y9R0P0"/>
<dbReference type="InterPro" id="IPR015421">
    <property type="entry name" value="PyrdxlP-dep_Trfase_major"/>
</dbReference>
<evidence type="ECO:0000313" key="9">
    <source>
        <dbReference type="Proteomes" id="UP000298127"/>
    </source>
</evidence>
<protein>
    <recommendedName>
        <fullName evidence="6">Aromatic amino acid aminotransferase</fullName>
        <shortName evidence="6">ArAT</shortName>
        <ecNumber evidence="6">2.6.1.57</ecNumber>
    </recommendedName>
</protein>
<dbReference type="GO" id="GO:0000105">
    <property type="term" value="P:L-histidine biosynthetic process"/>
    <property type="evidence" value="ECO:0007669"/>
    <property type="project" value="InterPro"/>
</dbReference>
<evidence type="ECO:0000256" key="5">
    <source>
        <dbReference type="ARBA" id="ARBA00022898"/>
    </source>
</evidence>
<dbReference type="GO" id="GO:0004400">
    <property type="term" value="F:histidinol-phosphate transaminase activity"/>
    <property type="evidence" value="ECO:0007669"/>
    <property type="project" value="InterPro"/>
</dbReference>
<dbReference type="InterPro" id="IPR005861">
    <property type="entry name" value="HisP_aminotrans"/>
</dbReference>
<comment type="catalytic activity">
    <reaction evidence="6">
        <text>an aromatic L-alpha-amino acid + 2-oxoglutarate = an aromatic oxo-acid + L-glutamate</text>
        <dbReference type="Rhea" id="RHEA:17533"/>
        <dbReference type="ChEBI" id="CHEBI:16810"/>
        <dbReference type="ChEBI" id="CHEBI:29985"/>
        <dbReference type="ChEBI" id="CHEBI:73309"/>
        <dbReference type="ChEBI" id="CHEBI:84824"/>
        <dbReference type="EC" id="2.6.1.57"/>
    </reaction>
</comment>
<dbReference type="NCBIfam" id="NF002878">
    <property type="entry name" value="PRK03321.1"/>
    <property type="match status" value="1"/>
</dbReference>
<dbReference type="InterPro" id="IPR024892">
    <property type="entry name" value="ArAT"/>
</dbReference>
<dbReference type="InterPro" id="IPR050106">
    <property type="entry name" value="HistidinolP_aminotransfase"/>
</dbReference>
<dbReference type="InterPro" id="IPR015422">
    <property type="entry name" value="PyrdxlP-dep_Trfase_small"/>
</dbReference>
<accession>A0A4Y9R0P0</accession>
<comment type="cofactor">
    <cofactor evidence="1 6">
        <name>pyridoxal 5'-phosphate</name>
        <dbReference type="ChEBI" id="CHEBI:597326"/>
    </cofactor>
</comment>
<dbReference type="Proteomes" id="UP000298127">
    <property type="component" value="Unassembled WGS sequence"/>
</dbReference>
<dbReference type="GO" id="GO:0008793">
    <property type="term" value="F:aromatic-amino-acid transaminase activity"/>
    <property type="evidence" value="ECO:0007669"/>
    <property type="project" value="UniProtKB-UniRule"/>
</dbReference>
<evidence type="ECO:0000256" key="2">
    <source>
        <dbReference type="ARBA" id="ARBA00011738"/>
    </source>
</evidence>
<dbReference type="GO" id="GO:0030170">
    <property type="term" value="F:pyridoxal phosphate binding"/>
    <property type="evidence" value="ECO:0007669"/>
    <property type="project" value="UniProtKB-UniRule"/>
</dbReference>
<dbReference type="HAMAP" id="MF_01513">
    <property type="entry name" value="Phe_aminotrans_2"/>
    <property type="match status" value="1"/>
</dbReference>
<dbReference type="EC" id="2.6.1.57" evidence="6"/>
<dbReference type="SUPFAM" id="SSF53383">
    <property type="entry name" value="PLP-dependent transferases"/>
    <property type="match status" value="1"/>
</dbReference>
<keyword evidence="9" id="KW-1185">Reference proteome</keyword>
<keyword evidence="5 6" id="KW-0663">Pyridoxal phosphate</keyword>
<gene>
    <name evidence="6" type="primary">pat</name>
    <name evidence="8" type="ORF">E4M00_09845</name>
</gene>
<dbReference type="PANTHER" id="PTHR43643">
    <property type="entry name" value="HISTIDINOL-PHOSPHATE AMINOTRANSFERASE 2"/>
    <property type="match status" value="1"/>
</dbReference>
<dbReference type="InterPro" id="IPR001917">
    <property type="entry name" value="Aminotrans_II_pyridoxalP_BS"/>
</dbReference>
<comment type="caution">
    <text evidence="8">The sequence shown here is derived from an EMBL/GenBank/DDBJ whole genome shotgun (WGS) entry which is preliminary data.</text>
</comment>
<dbReference type="InterPro" id="IPR015424">
    <property type="entry name" value="PyrdxlP-dep_Trfase"/>
</dbReference>
<comment type="function">
    <text evidence="6">Aminotransferase that catalyzes the conversion of aromatic amino acids and 2-oxoglutarate into corresponding aromatic oxo acids and L-glutamate.</text>
</comment>
<dbReference type="Pfam" id="PF00155">
    <property type="entry name" value="Aminotran_1_2"/>
    <property type="match status" value="1"/>
</dbReference>
<evidence type="ECO:0000256" key="6">
    <source>
        <dbReference type="HAMAP-Rule" id="MF_01513"/>
    </source>
</evidence>
<dbReference type="RefSeq" id="WP_135120287.1">
    <property type="nucleotide sequence ID" value="NZ_SPQZ01000003.1"/>
</dbReference>
<dbReference type="InterPro" id="IPR004839">
    <property type="entry name" value="Aminotransferase_I/II_large"/>
</dbReference>
<keyword evidence="3 6" id="KW-0032">Aminotransferase</keyword>
<keyword evidence="4 6" id="KW-0808">Transferase</keyword>
<dbReference type="CDD" id="cd00609">
    <property type="entry name" value="AAT_like"/>
    <property type="match status" value="1"/>
</dbReference>
<dbReference type="EMBL" id="SPQZ01000003">
    <property type="protein sequence ID" value="TFV98301.1"/>
    <property type="molecule type" value="Genomic_DNA"/>
</dbReference>
<dbReference type="Gene3D" id="3.90.1150.10">
    <property type="entry name" value="Aspartate Aminotransferase, domain 1"/>
    <property type="match status" value="1"/>
</dbReference>
<dbReference type="Gene3D" id="3.40.640.10">
    <property type="entry name" value="Type I PLP-dependent aspartate aminotransferase-like (Major domain)"/>
    <property type="match status" value="1"/>
</dbReference>
<evidence type="ECO:0000256" key="1">
    <source>
        <dbReference type="ARBA" id="ARBA00001933"/>
    </source>
</evidence>
<dbReference type="HAMAP" id="MF_01023">
    <property type="entry name" value="HisC_aminotrans_2"/>
    <property type="match status" value="1"/>
</dbReference>
<sequence length="388" mass="40751">MPAAESAVSRLDCVTAATPPSNAAPSAGIRLRPEIAALPAYRQGRAAAPDGFKLSSNENPYDPLPGVAEAVAAASDFNRYPDASALALREKLAERFGRTADEVHIGAGSVALVAQLILATSGPGDEVVYSWRSFEAYPGLVTVAGATSVQVPNRADHSHDLVAMAAAVTDATRLVIVCSPNNPTGTIVAAEEFSAFLADIPEDVLVVLDEAYAEFVTEPRAVDGVPLLARHQNLVVLRTFSKAYGLAGLRVGYALGPVAVLDAARATAIPLSVTGQASAAAIASLDAEDELLERVRHIIARRDAVYAGLLEQGWDAPKPSGNFIWLPTGEHTTAAAERLFEAGLVVRAFAPEGIRVSIGEEESVEKLLQISEEIVRSLPEGHSARRIA</sequence>
<comment type="similarity">
    <text evidence="6">Belongs to the class-II pyridoxal-phosphate-dependent aminotransferase family.</text>
</comment>
<comment type="subunit">
    <text evidence="2 6">Homodimer.</text>
</comment>
<evidence type="ECO:0000256" key="3">
    <source>
        <dbReference type="ARBA" id="ARBA00022576"/>
    </source>
</evidence>
<feature type="modified residue" description="N6-(pyridoxal phosphate)lysine" evidence="6">
    <location>
        <position position="242"/>
    </location>
</feature>
<organism evidence="8 9">
    <name type="scientific">Orlajensenia leifsoniae</name>
    <dbReference type="NCBI Taxonomy" id="2561933"/>
    <lineage>
        <taxon>Bacteria</taxon>
        <taxon>Bacillati</taxon>
        <taxon>Actinomycetota</taxon>
        <taxon>Actinomycetes</taxon>
        <taxon>Micrococcales</taxon>
        <taxon>Microbacteriaceae</taxon>
        <taxon>Orlajensenia</taxon>
    </lineage>
</organism>
<dbReference type="PANTHER" id="PTHR43643:SF3">
    <property type="entry name" value="HISTIDINOL-PHOSPHATE AMINOTRANSFERASE"/>
    <property type="match status" value="1"/>
</dbReference>
<name>A0A4Y9R0P0_9MICO</name>
<proteinExistence type="inferred from homology"/>
<evidence type="ECO:0000313" key="8">
    <source>
        <dbReference type="EMBL" id="TFV98301.1"/>
    </source>
</evidence>
<feature type="domain" description="Aminotransferase class I/classII large" evidence="7">
    <location>
        <begin position="50"/>
        <end position="369"/>
    </location>
</feature>